<dbReference type="SUPFAM" id="SSF53474">
    <property type="entry name" value="alpha/beta-Hydrolases"/>
    <property type="match status" value="1"/>
</dbReference>
<dbReference type="PANTHER" id="PTHR47030:SF2">
    <property type="entry name" value="LIPASE CLASS 3 FAMILY PROTEIN"/>
    <property type="match status" value="1"/>
</dbReference>
<accession>A0ABM4WPV0</accession>
<dbReference type="GeneID" id="113729161"/>
<dbReference type="Gene3D" id="3.40.50.1820">
    <property type="entry name" value="alpha/beta hydrolase"/>
    <property type="match status" value="1"/>
</dbReference>
<gene>
    <name evidence="6" type="primary">LOC113729161</name>
</gene>
<evidence type="ECO:0008006" key="7">
    <source>
        <dbReference type="Google" id="ProtNLM"/>
    </source>
</evidence>
<dbReference type="Proteomes" id="UP001652660">
    <property type="component" value="Chromosome 2e"/>
</dbReference>
<feature type="domain" description="Fungal lipase-type" evidence="3">
    <location>
        <begin position="376"/>
        <end position="529"/>
    </location>
</feature>
<dbReference type="InterPro" id="IPR055782">
    <property type="entry name" value="DUF7358"/>
</dbReference>
<evidence type="ECO:0000313" key="5">
    <source>
        <dbReference type="Proteomes" id="UP001652660"/>
    </source>
</evidence>
<dbReference type="CDD" id="cd00519">
    <property type="entry name" value="Lipase_3"/>
    <property type="match status" value="1"/>
</dbReference>
<keyword evidence="1" id="KW-0378">Hydrolase</keyword>
<feature type="transmembrane region" description="Helical" evidence="2">
    <location>
        <begin position="12"/>
        <end position="35"/>
    </location>
</feature>
<keyword evidence="5" id="KW-1185">Reference proteome</keyword>
<evidence type="ECO:0000256" key="2">
    <source>
        <dbReference type="SAM" id="Phobius"/>
    </source>
</evidence>
<keyword evidence="2" id="KW-0812">Transmembrane</keyword>
<protein>
    <recommendedName>
        <fullName evidence="7">Sn1-specific diacylglycerol lipase beta-like</fullName>
    </recommendedName>
</protein>
<sequence>MHSSWESKRLRWPAIFLGVSNILTIILGIILMFGANPPCRKGDIAPFLAIVLVSSLRIPAMLCTAFAQRAMATIIIDSQCETETRVVDAATLRHERRKRYKRWVWCTRFAMTITVFQILDAAYLLVNVTKSIHQERASSNCVLGLALRGTKEKLKTLALFMGVVCCTTVVQCCAGSDVLRWRSFYATEGNLWKAHYQEVFDHGIREAFCCLGRVKYLTALEEDGIYSVAQLLGDLVTYRATGTGHLELLAGLALLQKCRPFTQSHEESLEIPPERVHEAAVFHQFAEAAYTGLLLDVGRNPLMFPCAWLYRQGIFSLWSRNRRPAVEGDNWWRGHAAAFLKHVKLTPDALRKGRINQGKCKASYFMMVLHHLKSVVIAVRGTETPEDLITDGLCRECCLSKEDLDGLINTLYICDGATTTMVSSLSYYGHSGVIEAAQDLYMQIEGNSTQGSETCGYLSSLLGEGCECEGYNLRIVGHSLGGAIAAVLGFRLYRRYPKLHVYAYGPLPCLDLNAADACSNFVTSVILNNEFSARLSVASIMRLRAAAIDALSQDSIARSAIVSLAHRYFSLNGFNVKDNKMLKEVSDFSSLSKVEARTTQTLRQTHQYGRGEEDLESCWDEIGKEDSSKPEISLTDSKPNYDDLFSPPNVCHYDDQFKLATAIPSSETRSSHNVPEMFVPGLVIHIVPVKEHVHHPLLKRFSIWEEDCSYKAYIAKRESFKDIIVSPSMFLDHLPWRCYRAIRKVLDSENLRSL</sequence>
<keyword evidence="2" id="KW-0472">Membrane</keyword>
<dbReference type="Pfam" id="PF01764">
    <property type="entry name" value="Lipase_3"/>
    <property type="match status" value="1"/>
</dbReference>
<dbReference type="PANTHER" id="PTHR47030">
    <property type="entry name" value="LIPASE CLASS 3 FAMILY PROTEIN"/>
    <property type="match status" value="1"/>
</dbReference>
<feature type="transmembrane region" description="Helical" evidence="2">
    <location>
        <begin position="103"/>
        <end position="126"/>
    </location>
</feature>
<dbReference type="InterPro" id="IPR002921">
    <property type="entry name" value="Fungal_lipase-type"/>
</dbReference>
<keyword evidence="2" id="KW-1133">Transmembrane helix</keyword>
<evidence type="ECO:0000259" key="4">
    <source>
        <dbReference type="Pfam" id="PF24057"/>
    </source>
</evidence>
<dbReference type="InterPro" id="IPR029058">
    <property type="entry name" value="AB_hydrolase_fold"/>
</dbReference>
<proteinExistence type="predicted"/>
<evidence type="ECO:0000313" key="6">
    <source>
        <dbReference type="RefSeq" id="XP_071933813.1"/>
    </source>
</evidence>
<name>A0ABM4WPV0_COFAR</name>
<dbReference type="Pfam" id="PF24057">
    <property type="entry name" value="DUF7358"/>
    <property type="match status" value="1"/>
</dbReference>
<organism evidence="5 6">
    <name type="scientific">Coffea arabica</name>
    <name type="common">Arabian coffee</name>
    <dbReference type="NCBI Taxonomy" id="13443"/>
    <lineage>
        <taxon>Eukaryota</taxon>
        <taxon>Viridiplantae</taxon>
        <taxon>Streptophyta</taxon>
        <taxon>Embryophyta</taxon>
        <taxon>Tracheophyta</taxon>
        <taxon>Spermatophyta</taxon>
        <taxon>Magnoliopsida</taxon>
        <taxon>eudicotyledons</taxon>
        <taxon>Gunneridae</taxon>
        <taxon>Pentapetalae</taxon>
        <taxon>asterids</taxon>
        <taxon>lamiids</taxon>
        <taxon>Gentianales</taxon>
        <taxon>Rubiaceae</taxon>
        <taxon>Ixoroideae</taxon>
        <taxon>Gardenieae complex</taxon>
        <taxon>Bertiereae - Coffeeae clade</taxon>
        <taxon>Coffeeae</taxon>
        <taxon>Coffea</taxon>
    </lineage>
</organism>
<reference evidence="6" key="1">
    <citation type="submission" date="2025-08" db="UniProtKB">
        <authorList>
            <consortium name="RefSeq"/>
        </authorList>
    </citation>
    <scope>IDENTIFICATION</scope>
    <source>
        <tissue evidence="6">Leaves</tissue>
    </source>
</reference>
<evidence type="ECO:0000256" key="1">
    <source>
        <dbReference type="ARBA" id="ARBA00022801"/>
    </source>
</evidence>
<feature type="transmembrane region" description="Helical" evidence="2">
    <location>
        <begin position="47"/>
        <end position="67"/>
    </location>
</feature>
<feature type="domain" description="DUF7358" evidence="4">
    <location>
        <begin position="8"/>
        <end position="238"/>
    </location>
</feature>
<dbReference type="RefSeq" id="XP_071933813.1">
    <property type="nucleotide sequence ID" value="XM_072077712.1"/>
</dbReference>
<evidence type="ECO:0000259" key="3">
    <source>
        <dbReference type="Pfam" id="PF01764"/>
    </source>
</evidence>